<dbReference type="EMBL" id="CM026424">
    <property type="protein sequence ID" value="KAG0581045.1"/>
    <property type="molecule type" value="Genomic_DNA"/>
</dbReference>
<evidence type="ECO:0000256" key="2">
    <source>
        <dbReference type="ARBA" id="ARBA00005581"/>
    </source>
</evidence>
<sequence>MASSTSFRIIMACLLLQIIVSPIDLVKGATLTITVENELVKVGQILNLHCTLNGKDLGRQSMPPFNRFVHTLTPSILGGEVFTCTFAAAGKPTTTIDVFKGFSFAHRPCECLGIDHCFWQVLNEGFWCNSKFIKTWG</sequence>
<keyword evidence="8" id="KW-1185">Reference proteome</keyword>
<name>A0A8T0IDS9_CERPU</name>
<dbReference type="GO" id="GO:0005576">
    <property type="term" value="C:extracellular region"/>
    <property type="evidence" value="ECO:0007669"/>
    <property type="project" value="UniProtKB-SubCell"/>
</dbReference>
<gene>
    <name evidence="7" type="ORF">KC19_4G220400</name>
</gene>
<keyword evidence="4" id="KW-0964">Secreted</keyword>
<dbReference type="Pfam" id="PF05938">
    <property type="entry name" value="Self-incomp_S1"/>
    <property type="match status" value="1"/>
</dbReference>
<evidence type="ECO:0000256" key="3">
    <source>
        <dbReference type="ARBA" id="ARBA00022471"/>
    </source>
</evidence>
<organism evidence="7 8">
    <name type="scientific">Ceratodon purpureus</name>
    <name type="common">Fire moss</name>
    <name type="synonym">Dicranum purpureum</name>
    <dbReference type="NCBI Taxonomy" id="3225"/>
    <lineage>
        <taxon>Eukaryota</taxon>
        <taxon>Viridiplantae</taxon>
        <taxon>Streptophyta</taxon>
        <taxon>Embryophyta</taxon>
        <taxon>Bryophyta</taxon>
        <taxon>Bryophytina</taxon>
        <taxon>Bryopsida</taxon>
        <taxon>Dicranidae</taxon>
        <taxon>Pseudoditrichales</taxon>
        <taxon>Ditrichaceae</taxon>
        <taxon>Ceratodon</taxon>
    </lineage>
</organism>
<accession>A0A8T0IDS9</accession>
<protein>
    <recommendedName>
        <fullName evidence="9">S-protein homolog</fullName>
    </recommendedName>
</protein>
<evidence type="ECO:0000313" key="7">
    <source>
        <dbReference type="EMBL" id="KAG0581046.1"/>
    </source>
</evidence>
<evidence type="ECO:0008006" key="9">
    <source>
        <dbReference type="Google" id="ProtNLM"/>
    </source>
</evidence>
<comment type="caution">
    <text evidence="7">The sequence shown here is derived from an EMBL/GenBank/DDBJ whole genome shotgun (WGS) entry which is preliminary data.</text>
</comment>
<comment type="subcellular location">
    <subcellularLocation>
        <location evidence="1">Secreted</location>
    </subcellularLocation>
</comment>
<evidence type="ECO:0000313" key="8">
    <source>
        <dbReference type="Proteomes" id="UP000822688"/>
    </source>
</evidence>
<evidence type="ECO:0000256" key="1">
    <source>
        <dbReference type="ARBA" id="ARBA00004613"/>
    </source>
</evidence>
<keyword evidence="3" id="KW-0713">Self-incompatibility</keyword>
<feature type="signal peptide" evidence="6">
    <location>
        <begin position="1"/>
        <end position="28"/>
    </location>
</feature>
<feature type="chain" id="PRO_5036435079" description="S-protein homolog" evidence="6">
    <location>
        <begin position="29"/>
        <end position="137"/>
    </location>
</feature>
<evidence type="ECO:0000256" key="5">
    <source>
        <dbReference type="ARBA" id="ARBA00022729"/>
    </source>
</evidence>
<dbReference type="Proteomes" id="UP000822688">
    <property type="component" value="Chromosome 4"/>
</dbReference>
<comment type="similarity">
    <text evidence="2">Belongs to the plant self-incompatibility (S1) protein family.</text>
</comment>
<evidence type="ECO:0000256" key="6">
    <source>
        <dbReference type="SAM" id="SignalP"/>
    </source>
</evidence>
<dbReference type="GO" id="GO:0060320">
    <property type="term" value="P:rejection of self pollen"/>
    <property type="evidence" value="ECO:0007669"/>
    <property type="project" value="UniProtKB-KW"/>
</dbReference>
<dbReference type="AlphaFoldDB" id="A0A8T0IDS9"/>
<dbReference type="EMBL" id="CM026424">
    <property type="protein sequence ID" value="KAG0581046.1"/>
    <property type="molecule type" value="Genomic_DNA"/>
</dbReference>
<reference evidence="7" key="1">
    <citation type="submission" date="2020-06" db="EMBL/GenBank/DDBJ databases">
        <title>WGS assembly of Ceratodon purpureus strain R40.</title>
        <authorList>
            <person name="Carey S.B."/>
            <person name="Jenkins J."/>
            <person name="Shu S."/>
            <person name="Lovell J.T."/>
            <person name="Sreedasyam A."/>
            <person name="Maumus F."/>
            <person name="Tiley G.P."/>
            <person name="Fernandez-Pozo N."/>
            <person name="Barry K."/>
            <person name="Chen C."/>
            <person name="Wang M."/>
            <person name="Lipzen A."/>
            <person name="Daum C."/>
            <person name="Saski C.A."/>
            <person name="Payton A.C."/>
            <person name="Mcbreen J.C."/>
            <person name="Conrad R.E."/>
            <person name="Kollar L.M."/>
            <person name="Olsson S."/>
            <person name="Huttunen S."/>
            <person name="Landis J.B."/>
            <person name="Wickett N.J."/>
            <person name="Johnson M.G."/>
            <person name="Rensing S.A."/>
            <person name="Grimwood J."/>
            <person name="Schmutz J."/>
            <person name="Mcdaniel S.F."/>
        </authorList>
    </citation>
    <scope>NUCLEOTIDE SEQUENCE</scope>
    <source>
        <strain evidence="7">R40</strain>
    </source>
</reference>
<evidence type="ECO:0000256" key="4">
    <source>
        <dbReference type="ARBA" id="ARBA00022525"/>
    </source>
</evidence>
<keyword evidence="5 6" id="KW-0732">Signal</keyword>
<dbReference type="InterPro" id="IPR010264">
    <property type="entry name" value="Self-incomp_S1"/>
</dbReference>
<proteinExistence type="inferred from homology"/>